<organism evidence="1">
    <name type="scientific">uncultured Mycobacterium sp</name>
    <dbReference type="NCBI Taxonomy" id="171292"/>
    <lineage>
        <taxon>Bacteria</taxon>
        <taxon>Bacillati</taxon>
        <taxon>Actinomycetota</taxon>
        <taxon>Actinomycetes</taxon>
        <taxon>Mycobacteriales</taxon>
        <taxon>Mycobacteriaceae</taxon>
        <taxon>Mycobacterium</taxon>
        <taxon>environmental samples</taxon>
    </lineage>
</organism>
<evidence type="ECO:0000313" key="1">
    <source>
        <dbReference type="EMBL" id="SBS77435.1"/>
    </source>
</evidence>
<protein>
    <submittedName>
        <fullName evidence="1">Uncharacterized protein</fullName>
    </submittedName>
</protein>
<proteinExistence type="predicted"/>
<dbReference type="EMBL" id="FLQS01000038">
    <property type="protein sequence ID" value="SBS77435.1"/>
    <property type="molecule type" value="Genomic_DNA"/>
</dbReference>
<reference evidence="1" key="1">
    <citation type="submission" date="2016-03" db="EMBL/GenBank/DDBJ databases">
        <authorList>
            <person name="Ploux O."/>
        </authorList>
    </citation>
    <scope>NUCLEOTIDE SEQUENCE</scope>
    <source>
        <strain evidence="1">UC10</strain>
    </source>
</reference>
<name>A0A1Y5PFE6_9MYCO</name>
<dbReference type="AlphaFoldDB" id="A0A1Y5PFE6"/>
<accession>A0A1Y5PFE6</accession>
<sequence length="59" mass="6202">MLPDPTPDIAAAAGIGGVPGAQPRVTYPQRSDAVSRVDFLIGRLSSEAPMHGRLTPYVK</sequence>
<gene>
    <name evidence="1" type="ORF">MHPYR_430024</name>
</gene>